<evidence type="ECO:0000313" key="2">
    <source>
        <dbReference type="Proteomes" id="UP001054945"/>
    </source>
</evidence>
<dbReference type="Proteomes" id="UP001054945">
    <property type="component" value="Unassembled WGS sequence"/>
</dbReference>
<name>A0AAV4N978_CAEEX</name>
<reference evidence="1 2" key="1">
    <citation type="submission" date="2021-06" db="EMBL/GenBank/DDBJ databases">
        <title>Caerostris extrusa draft genome.</title>
        <authorList>
            <person name="Kono N."/>
            <person name="Arakawa K."/>
        </authorList>
    </citation>
    <scope>NUCLEOTIDE SEQUENCE [LARGE SCALE GENOMIC DNA]</scope>
</reference>
<sequence length="86" mass="10107">MVLLKTGLSFFFKLKTSSREYSSCRRRRKEEEKKEEEKGYATEDFQRNVLEAFLALLTGYMTAWTSDWRINLRAAEGRKESIAAQC</sequence>
<keyword evidence="2" id="KW-1185">Reference proteome</keyword>
<evidence type="ECO:0000313" key="1">
    <source>
        <dbReference type="EMBL" id="GIX81354.1"/>
    </source>
</evidence>
<comment type="caution">
    <text evidence="1">The sequence shown here is derived from an EMBL/GenBank/DDBJ whole genome shotgun (WGS) entry which is preliminary data.</text>
</comment>
<protein>
    <submittedName>
        <fullName evidence="1">Uncharacterized protein</fullName>
    </submittedName>
</protein>
<proteinExistence type="predicted"/>
<dbReference type="AlphaFoldDB" id="A0AAV4N978"/>
<dbReference type="EMBL" id="BPLR01020671">
    <property type="protein sequence ID" value="GIX81354.1"/>
    <property type="molecule type" value="Genomic_DNA"/>
</dbReference>
<gene>
    <name evidence="1" type="ORF">CEXT_287661</name>
</gene>
<organism evidence="1 2">
    <name type="scientific">Caerostris extrusa</name>
    <name type="common">Bark spider</name>
    <name type="synonym">Caerostris bankana</name>
    <dbReference type="NCBI Taxonomy" id="172846"/>
    <lineage>
        <taxon>Eukaryota</taxon>
        <taxon>Metazoa</taxon>
        <taxon>Ecdysozoa</taxon>
        <taxon>Arthropoda</taxon>
        <taxon>Chelicerata</taxon>
        <taxon>Arachnida</taxon>
        <taxon>Araneae</taxon>
        <taxon>Araneomorphae</taxon>
        <taxon>Entelegynae</taxon>
        <taxon>Araneoidea</taxon>
        <taxon>Araneidae</taxon>
        <taxon>Caerostris</taxon>
    </lineage>
</organism>
<accession>A0AAV4N978</accession>